<dbReference type="Pfam" id="PF01424">
    <property type="entry name" value="R3H"/>
    <property type="match status" value="1"/>
</dbReference>
<protein>
    <submittedName>
        <fullName evidence="2">Single-stranded nucleic acid binding R3H domain protein</fullName>
    </submittedName>
</protein>
<dbReference type="EMBL" id="LCLS01000018">
    <property type="protein sequence ID" value="KKU21358.1"/>
    <property type="molecule type" value="Genomic_DNA"/>
</dbReference>
<dbReference type="InterPro" id="IPR015946">
    <property type="entry name" value="KH_dom-like_a/b"/>
</dbReference>
<dbReference type="InterPro" id="IPR036867">
    <property type="entry name" value="R3H_dom_sf"/>
</dbReference>
<sequence>MKKEEIQNLIKELVEKTTVGLQGISMTEERPGNVWISVEVNEPHYFISREGEGLQALNHLVRRILEAKAAHMSDLWDSHKSDMWNIVLDINGFQKKHVDNIRAIAHMMSERARYFKSNIEVDPMTAFERRIVHEFLSEAGDLQTESIGVGRSRRVVIKYIGELK</sequence>
<dbReference type="PANTHER" id="PTHR35800:SF1">
    <property type="entry name" value="RNA-BINDING PROTEIN KHPB"/>
    <property type="match status" value="1"/>
</dbReference>
<dbReference type="Gene3D" id="3.30.1370.50">
    <property type="entry name" value="R3H-like domain"/>
    <property type="match status" value="1"/>
</dbReference>
<dbReference type="SMART" id="SM00393">
    <property type="entry name" value="R3H"/>
    <property type="match status" value="1"/>
</dbReference>
<dbReference type="SUPFAM" id="SSF82708">
    <property type="entry name" value="R3H domain"/>
    <property type="match status" value="1"/>
</dbReference>
<dbReference type="AlphaFoldDB" id="A0A0G1QU98"/>
<evidence type="ECO:0000313" key="3">
    <source>
        <dbReference type="Proteomes" id="UP000034107"/>
    </source>
</evidence>
<name>A0A0G1QU98_9BACT</name>
<dbReference type="GO" id="GO:0003723">
    <property type="term" value="F:RNA binding"/>
    <property type="evidence" value="ECO:0007669"/>
    <property type="project" value="InterPro"/>
</dbReference>
<dbReference type="PANTHER" id="PTHR35800">
    <property type="entry name" value="PROTEIN JAG"/>
    <property type="match status" value="1"/>
</dbReference>
<reference evidence="2 3" key="1">
    <citation type="journal article" date="2015" name="Nature">
        <title>rRNA introns, odd ribosomes, and small enigmatic genomes across a large radiation of phyla.</title>
        <authorList>
            <person name="Brown C.T."/>
            <person name="Hug L.A."/>
            <person name="Thomas B.C."/>
            <person name="Sharon I."/>
            <person name="Castelle C.J."/>
            <person name="Singh A."/>
            <person name="Wilkins M.J."/>
            <person name="Williams K.H."/>
            <person name="Banfield J.F."/>
        </authorList>
    </citation>
    <scope>NUCLEOTIDE SEQUENCE [LARGE SCALE GENOMIC DNA]</scope>
</reference>
<gene>
    <name evidence="2" type="ORF">UX31_C0018G0013</name>
</gene>
<dbReference type="InterPro" id="IPR039247">
    <property type="entry name" value="KhpB"/>
</dbReference>
<dbReference type="Proteomes" id="UP000034107">
    <property type="component" value="Unassembled WGS sequence"/>
</dbReference>
<comment type="caution">
    <text evidence="2">The sequence shown here is derived from an EMBL/GenBank/DDBJ whole genome shotgun (WGS) entry which is preliminary data.</text>
</comment>
<accession>A0A0G1QU98</accession>
<feature type="domain" description="R3H" evidence="1">
    <location>
        <begin position="95"/>
        <end position="161"/>
    </location>
</feature>
<dbReference type="PROSITE" id="PS51061">
    <property type="entry name" value="R3H"/>
    <property type="match status" value="1"/>
</dbReference>
<evidence type="ECO:0000313" key="2">
    <source>
        <dbReference type="EMBL" id="KKU21358.1"/>
    </source>
</evidence>
<proteinExistence type="predicted"/>
<organism evidence="2 3">
    <name type="scientific">Candidatus Nomurabacteria bacterium GW2011_GWA1_46_11</name>
    <dbReference type="NCBI Taxonomy" id="1618732"/>
    <lineage>
        <taxon>Bacteria</taxon>
        <taxon>Candidatus Nomuraibacteriota</taxon>
    </lineage>
</organism>
<evidence type="ECO:0000259" key="1">
    <source>
        <dbReference type="PROSITE" id="PS51061"/>
    </source>
</evidence>
<dbReference type="InterPro" id="IPR001374">
    <property type="entry name" value="R3H_dom"/>
</dbReference>
<dbReference type="Gene3D" id="3.30.300.20">
    <property type="match status" value="1"/>
</dbReference>